<gene>
    <name evidence="5" type="ORF">UABAM_02968</name>
</gene>
<comment type="subcellular location">
    <subcellularLocation>
        <location evidence="1">Cell envelope</location>
    </subcellularLocation>
</comment>
<evidence type="ECO:0000313" key="5">
    <source>
        <dbReference type="EMBL" id="BBM84607.1"/>
    </source>
</evidence>
<evidence type="ECO:0000256" key="3">
    <source>
        <dbReference type="ARBA" id="ARBA00022729"/>
    </source>
</evidence>
<feature type="domain" description="Periplasmic binding protein" evidence="4">
    <location>
        <begin position="39"/>
        <end position="295"/>
    </location>
</feature>
<dbReference type="RefSeq" id="WP_151968751.1">
    <property type="nucleotide sequence ID" value="NZ_AP019860.1"/>
</dbReference>
<evidence type="ECO:0000259" key="4">
    <source>
        <dbReference type="Pfam" id="PF13407"/>
    </source>
</evidence>
<evidence type="ECO:0000313" key="6">
    <source>
        <dbReference type="Proteomes" id="UP000326354"/>
    </source>
</evidence>
<dbReference type="PANTHER" id="PTHR30036:SF1">
    <property type="entry name" value="D-XYLOSE-BINDING PERIPLASMIC PROTEIN"/>
    <property type="match status" value="1"/>
</dbReference>
<dbReference type="Proteomes" id="UP000326354">
    <property type="component" value="Chromosome"/>
</dbReference>
<dbReference type="PANTHER" id="PTHR30036">
    <property type="entry name" value="D-XYLOSE-BINDING PERIPLASMIC PROTEIN"/>
    <property type="match status" value="1"/>
</dbReference>
<dbReference type="GO" id="GO:0030246">
    <property type="term" value="F:carbohydrate binding"/>
    <property type="evidence" value="ECO:0007669"/>
    <property type="project" value="TreeGrafter"/>
</dbReference>
<dbReference type="OrthoDB" id="250606at2"/>
<protein>
    <submittedName>
        <fullName evidence="5">D-xylose ABC transporter substrate-binding protein</fullName>
    </submittedName>
</protein>
<dbReference type="Gene3D" id="3.40.50.2300">
    <property type="match status" value="2"/>
</dbReference>
<dbReference type="AlphaFoldDB" id="A0A5S9F3D1"/>
<keyword evidence="3" id="KW-0732">Signal</keyword>
<dbReference type="InterPro" id="IPR028082">
    <property type="entry name" value="Peripla_BP_I"/>
</dbReference>
<evidence type="ECO:0000256" key="1">
    <source>
        <dbReference type="ARBA" id="ARBA00004196"/>
    </source>
</evidence>
<evidence type="ECO:0000256" key="2">
    <source>
        <dbReference type="ARBA" id="ARBA00007639"/>
    </source>
</evidence>
<sequence>MSIRTLLMTVSFILSVLIGLVVSQSGAKATSKSDDKIVIGLSLDTLKEARWQKDRDIFVACAKELGADVLVQAANSDDTTQMQNIEALISRNVDVLVIVPHNGKAMAKAVEKAHDAGIPVIAYDRMITDCDVDVYISFDNVKVGEMQAKFLLKTLSNHGKIIRVYGSKTDNNAFLFKQGQDNVLKPFIEKNMIEVIHEDWAEDWKPENGKKIVNAAISLHGDNFAAVLAANDGTAGGAIQALTEEGLAGKVKVIGQDAELVACQRIIQGTQTMTIYKPLKKLALRAARLAVDMAKRKVIIAKESIPNGKIDVPTIAIDVQVVTKENMEDTIVKDGFHNRKDVYGE</sequence>
<organism evidence="5 6">
    <name type="scientific">Uabimicrobium amorphum</name>
    <dbReference type="NCBI Taxonomy" id="2596890"/>
    <lineage>
        <taxon>Bacteria</taxon>
        <taxon>Pseudomonadati</taxon>
        <taxon>Planctomycetota</taxon>
        <taxon>Candidatus Uabimicrobiia</taxon>
        <taxon>Candidatus Uabimicrobiales</taxon>
        <taxon>Candidatus Uabimicrobiaceae</taxon>
        <taxon>Candidatus Uabimicrobium</taxon>
    </lineage>
</organism>
<dbReference type="GO" id="GO:0030288">
    <property type="term" value="C:outer membrane-bounded periplasmic space"/>
    <property type="evidence" value="ECO:0007669"/>
    <property type="project" value="TreeGrafter"/>
</dbReference>
<comment type="similarity">
    <text evidence="2">Belongs to the bacterial solute-binding protein 2 family.</text>
</comment>
<dbReference type="CDD" id="cd19991">
    <property type="entry name" value="PBP1_ABC_xylose_binding"/>
    <property type="match status" value="1"/>
</dbReference>
<dbReference type="EMBL" id="AP019860">
    <property type="protein sequence ID" value="BBM84607.1"/>
    <property type="molecule type" value="Genomic_DNA"/>
</dbReference>
<accession>A0A5S9F3D1</accession>
<dbReference type="InterPro" id="IPR025997">
    <property type="entry name" value="SBP_2_dom"/>
</dbReference>
<dbReference type="Pfam" id="PF13407">
    <property type="entry name" value="Peripla_BP_4"/>
    <property type="match status" value="1"/>
</dbReference>
<dbReference type="SUPFAM" id="SSF53822">
    <property type="entry name" value="Periplasmic binding protein-like I"/>
    <property type="match status" value="1"/>
</dbReference>
<dbReference type="InterPro" id="IPR050555">
    <property type="entry name" value="Bact_Solute-Bind_Prot2"/>
</dbReference>
<name>A0A5S9F3D1_UABAM</name>
<dbReference type="KEGG" id="uam:UABAM_02968"/>
<keyword evidence="6" id="KW-1185">Reference proteome</keyword>
<proteinExistence type="inferred from homology"/>
<reference evidence="5 6" key="1">
    <citation type="submission" date="2019-08" db="EMBL/GenBank/DDBJ databases">
        <title>Complete genome sequence of Candidatus Uab amorphum.</title>
        <authorList>
            <person name="Shiratori T."/>
            <person name="Suzuki S."/>
            <person name="Kakizawa Y."/>
            <person name="Ishida K."/>
        </authorList>
    </citation>
    <scope>NUCLEOTIDE SEQUENCE [LARGE SCALE GENOMIC DNA]</scope>
    <source>
        <strain evidence="5 6">SRT547</strain>
    </source>
</reference>